<feature type="transmembrane region" description="Helical" evidence="1">
    <location>
        <begin position="266"/>
        <end position="289"/>
    </location>
</feature>
<proteinExistence type="predicted"/>
<keyword evidence="1" id="KW-1133">Transmembrane helix</keyword>
<evidence type="ECO:0000256" key="1">
    <source>
        <dbReference type="SAM" id="Phobius"/>
    </source>
</evidence>
<keyword evidence="1" id="KW-0812">Transmembrane</keyword>
<evidence type="ECO:0000313" key="4">
    <source>
        <dbReference type="Proteomes" id="UP000558284"/>
    </source>
</evidence>
<protein>
    <submittedName>
        <fullName evidence="3">DUF2167 domain-containing protein</fullName>
    </submittedName>
</protein>
<keyword evidence="2" id="KW-0732">Signal</keyword>
<reference evidence="3 4" key="1">
    <citation type="submission" date="2020-07" db="EMBL/GenBank/DDBJ databases">
        <title>Definition of the novel symbiovar canariense within Mesorhizobium novociceri, a new species of genus Mesorhizobium nodulating Cicer canariense in the Caldera de Taburiente National Park (La Palma, Canary Islands).</title>
        <authorList>
            <person name="Leon-Barrios M."/>
            <person name="Perez-Yepez J."/>
            <person name="Flores-Felix J.D."/>
            <person name="Ramirez-Baena M.H."/>
            <person name="Pulido-Suarez L."/>
            <person name="Igual J.M."/>
            <person name="Velazquez E."/>
            <person name="Peix A."/>
        </authorList>
    </citation>
    <scope>NUCLEOTIDE SEQUENCE [LARGE SCALE GENOMIC DNA]</scope>
    <source>
        <strain evidence="3 4">CCANP35</strain>
    </source>
</reference>
<sequence length="299" mass="32671">MNRKALWLGVALALSAGPALAEKSSEFFKGYQQYSDDGKAFLDKIAPKTGAVDLPEGIHLDLKDKFYFLDKKDATSVLTEAWGNPPDTASEALGMIFPVKYEPIAGNGWGIELRWEKIGYVDDADAASIDYTELLSNMQADTLSANDQRVKDGFPPIKLIGWASPPVYDFVHKRLHWAKELQFGDDTVHTLNYDVRFLGREGVFVMSYIATVEQLPEIKQSLDEVLGVADFNTGKKYTDFLPGTDTVAAVGIGGLIAGKLAAKAGLIAVALIALKKFGILLLVPLAGLWRFIRGNKITS</sequence>
<evidence type="ECO:0000313" key="3">
    <source>
        <dbReference type="EMBL" id="MBA1141660.1"/>
    </source>
</evidence>
<dbReference type="Proteomes" id="UP000558284">
    <property type="component" value="Unassembled WGS sequence"/>
</dbReference>
<dbReference type="EMBL" id="JACDTY010000007">
    <property type="protein sequence ID" value="MBA1141660.1"/>
    <property type="molecule type" value="Genomic_DNA"/>
</dbReference>
<dbReference type="RefSeq" id="WP_181058546.1">
    <property type="nucleotide sequence ID" value="NZ_JACDTY010000007.1"/>
</dbReference>
<dbReference type="AlphaFoldDB" id="A0A838B8F4"/>
<keyword evidence="4" id="KW-1185">Reference proteome</keyword>
<comment type="caution">
    <text evidence="3">The sequence shown here is derived from an EMBL/GenBank/DDBJ whole genome shotgun (WGS) entry which is preliminary data.</text>
</comment>
<evidence type="ECO:0000256" key="2">
    <source>
        <dbReference type="SAM" id="SignalP"/>
    </source>
</evidence>
<gene>
    <name evidence="3" type="ORF">H0241_15520</name>
</gene>
<keyword evidence="1" id="KW-0472">Membrane</keyword>
<feature type="signal peptide" evidence="2">
    <location>
        <begin position="1"/>
        <end position="21"/>
    </location>
</feature>
<name>A0A838B8F4_9HYPH</name>
<feature type="chain" id="PRO_5032975406" evidence="2">
    <location>
        <begin position="22"/>
        <end position="299"/>
    </location>
</feature>
<dbReference type="InterPro" id="IPR018682">
    <property type="entry name" value="DUF2167_membr"/>
</dbReference>
<dbReference type="Pfam" id="PF09935">
    <property type="entry name" value="DUF2167"/>
    <property type="match status" value="1"/>
</dbReference>
<organism evidence="3 4">
    <name type="scientific">Mesorhizobium neociceri</name>
    <dbReference type="NCBI Taxonomy" id="1307853"/>
    <lineage>
        <taxon>Bacteria</taxon>
        <taxon>Pseudomonadati</taxon>
        <taxon>Pseudomonadota</taxon>
        <taxon>Alphaproteobacteria</taxon>
        <taxon>Hyphomicrobiales</taxon>
        <taxon>Phyllobacteriaceae</taxon>
        <taxon>Mesorhizobium</taxon>
    </lineage>
</organism>
<accession>A0A838B8F4</accession>